<evidence type="ECO:0000313" key="2">
    <source>
        <dbReference type="Proteomes" id="UP001221898"/>
    </source>
</evidence>
<reference evidence="1" key="1">
    <citation type="journal article" date="2023" name="Science">
        <title>Genome structures resolve the early diversification of teleost fishes.</title>
        <authorList>
            <person name="Parey E."/>
            <person name="Louis A."/>
            <person name="Montfort J."/>
            <person name="Bouchez O."/>
            <person name="Roques C."/>
            <person name="Iampietro C."/>
            <person name="Lluch J."/>
            <person name="Castinel A."/>
            <person name="Donnadieu C."/>
            <person name="Desvignes T."/>
            <person name="Floi Bucao C."/>
            <person name="Jouanno E."/>
            <person name="Wen M."/>
            <person name="Mejri S."/>
            <person name="Dirks R."/>
            <person name="Jansen H."/>
            <person name="Henkel C."/>
            <person name="Chen W.J."/>
            <person name="Zahm M."/>
            <person name="Cabau C."/>
            <person name="Klopp C."/>
            <person name="Thompson A.W."/>
            <person name="Robinson-Rechavi M."/>
            <person name="Braasch I."/>
            <person name="Lecointre G."/>
            <person name="Bobe J."/>
            <person name="Postlethwait J.H."/>
            <person name="Berthelot C."/>
            <person name="Roest Crollius H."/>
            <person name="Guiguen Y."/>
        </authorList>
    </citation>
    <scope>NUCLEOTIDE SEQUENCE</scope>
    <source>
        <strain evidence="1">NC1722</strain>
    </source>
</reference>
<dbReference type="AlphaFoldDB" id="A0AAD7SYE7"/>
<sequence length="71" mass="8297">MWYERCNRISDKRLDVITNIAFSLVTNFDIVFGPRIRHFTERYTAVAVETIYLDTSYEETSDPSRNMPSGS</sequence>
<protein>
    <submittedName>
        <fullName evidence="1">Uncharacterized protein</fullName>
    </submittedName>
</protein>
<dbReference type="EMBL" id="JAINUG010000024">
    <property type="protein sequence ID" value="KAJ8410965.1"/>
    <property type="molecule type" value="Genomic_DNA"/>
</dbReference>
<comment type="caution">
    <text evidence="1">The sequence shown here is derived from an EMBL/GenBank/DDBJ whole genome shotgun (WGS) entry which is preliminary data.</text>
</comment>
<gene>
    <name evidence="1" type="ORF">AAFF_G00180000</name>
</gene>
<name>A0AAD7SYE7_9TELE</name>
<keyword evidence="2" id="KW-1185">Reference proteome</keyword>
<organism evidence="1 2">
    <name type="scientific">Aldrovandia affinis</name>
    <dbReference type="NCBI Taxonomy" id="143900"/>
    <lineage>
        <taxon>Eukaryota</taxon>
        <taxon>Metazoa</taxon>
        <taxon>Chordata</taxon>
        <taxon>Craniata</taxon>
        <taxon>Vertebrata</taxon>
        <taxon>Euteleostomi</taxon>
        <taxon>Actinopterygii</taxon>
        <taxon>Neopterygii</taxon>
        <taxon>Teleostei</taxon>
        <taxon>Notacanthiformes</taxon>
        <taxon>Halosauridae</taxon>
        <taxon>Aldrovandia</taxon>
    </lineage>
</organism>
<proteinExistence type="predicted"/>
<evidence type="ECO:0000313" key="1">
    <source>
        <dbReference type="EMBL" id="KAJ8410965.1"/>
    </source>
</evidence>
<dbReference type="Proteomes" id="UP001221898">
    <property type="component" value="Unassembled WGS sequence"/>
</dbReference>
<accession>A0AAD7SYE7</accession>